<dbReference type="RefSeq" id="WP_115928499.1">
    <property type="nucleotide sequence ID" value="NZ_QNVV01000009.1"/>
</dbReference>
<organism evidence="1 2">
    <name type="scientific">Chryseobacterium pennipullorum</name>
    <dbReference type="NCBI Taxonomy" id="2258963"/>
    <lineage>
        <taxon>Bacteria</taxon>
        <taxon>Pseudomonadati</taxon>
        <taxon>Bacteroidota</taxon>
        <taxon>Flavobacteriia</taxon>
        <taxon>Flavobacteriales</taxon>
        <taxon>Weeksellaceae</taxon>
        <taxon>Chryseobacterium group</taxon>
        <taxon>Chryseobacterium</taxon>
    </lineage>
</organism>
<dbReference type="EMBL" id="QNVV01000009">
    <property type="protein sequence ID" value="REC47290.1"/>
    <property type="molecule type" value="Genomic_DNA"/>
</dbReference>
<protein>
    <submittedName>
        <fullName evidence="1">DUF4269 domain-containing protein</fullName>
    </submittedName>
</protein>
<evidence type="ECO:0000313" key="1">
    <source>
        <dbReference type="EMBL" id="REC47290.1"/>
    </source>
</evidence>
<keyword evidence="2" id="KW-1185">Reference proteome</keyword>
<comment type="caution">
    <text evidence="1">The sequence shown here is derived from an EMBL/GenBank/DDBJ whole genome shotgun (WGS) entry which is preliminary data.</text>
</comment>
<gene>
    <name evidence="1" type="ORF">DRF67_11780</name>
</gene>
<accession>A0A3D9B0X3</accession>
<dbReference type="OrthoDB" id="6402248at2"/>
<dbReference type="Pfam" id="PF14091">
    <property type="entry name" value="DUF4269"/>
    <property type="match status" value="1"/>
</dbReference>
<dbReference type="Proteomes" id="UP000256257">
    <property type="component" value="Unassembled WGS sequence"/>
</dbReference>
<evidence type="ECO:0000313" key="2">
    <source>
        <dbReference type="Proteomes" id="UP000256257"/>
    </source>
</evidence>
<dbReference type="InterPro" id="IPR025365">
    <property type="entry name" value="DUF4269"/>
</dbReference>
<name>A0A3D9B0X3_9FLAO</name>
<dbReference type="AlphaFoldDB" id="A0A3D9B0X3"/>
<reference evidence="1 2" key="1">
    <citation type="submission" date="2018-06" db="EMBL/GenBank/DDBJ databases">
        <title>Novel Chryseobacterium species.</title>
        <authorList>
            <person name="Newman J."/>
            <person name="Hugo C."/>
            <person name="Oosthuizen L."/>
            <person name="Charimba G."/>
        </authorList>
    </citation>
    <scope>NUCLEOTIDE SEQUENCE [LARGE SCALE GENOMIC DNA]</scope>
    <source>
        <strain evidence="1 2">7_F195</strain>
    </source>
</reference>
<proteinExistence type="predicted"/>
<sequence>MIDFATIHYLKNGNPKQKRAYDVLKKYNIFEILDPYSPLLAGTIPIEIDTESSDLDIICNVDPASKDVFLNDLIAAQVIPPGTEITVEEVEVRGERCIVLNFTLEEFPVEIFGQNKPSAEQNAYRHMVAEYSILLEKGEKFKQKIIDLKRQGMKTEPAFGLLMNLENPYEDLLK</sequence>